<dbReference type="RefSeq" id="WP_319985124.1">
    <property type="nucleotide sequence ID" value="NZ_JAXAVV010000008.1"/>
</dbReference>
<comment type="caution">
    <text evidence="2">The sequence shown here is derived from an EMBL/GenBank/DDBJ whole genome shotgun (WGS) entry which is preliminary data.</text>
</comment>
<keyword evidence="1" id="KW-0472">Membrane</keyword>
<gene>
    <name evidence="2" type="ORF">SK571_17350</name>
</gene>
<accession>A0ABU4TS90</accession>
<feature type="transmembrane region" description="Helical" evidence="1">
    <location>
        <begin position="42"/>
        <end position="63"/>
    </location>
</feature>
<organism evidence="2 3">
    <name type="scientific">Lentzea kristufekii</name>
    <dbReference type="NCBI Taxonomy" id="3095430"/>
    <lineage>
        <taxon>Bacteria</taxon>
        <taxon>Bacillati</taxon>
        <taxon>Actinomycetota</taxon>
        <taxon>Actinomycetes</taxon>
        <taxon>Pseudonocardiales</taxon>
        <taxon>Pseudonocardiaceae</taxon>
        <taxon>Lentzea</taxon>
    </lineage>
</organism>
<evidence type="ECO:0000313" key="2">
    <source>
        <dbReference type="EMBL" id="MDX8051156.1"/>
    </source>
</evidence>
<keyword evidence="1" id="KW-0812">Transmembrane</keyword>
<reference evidence="2 3" key="1">
    <citation type="submission" date="2023-11" db="EMBL/GenBank/DDBJ databases">
        <title>Lentzea sokolovensis, sp. nov., Lentzea kristufkii, sp. nov., and Lentzea miocenensis, sp. nov., rare actinobacteria from Sokolov Coal Basin, Miocene lacustrine sediment, Czech Republic.</title>
        <authorList>
            <person name="Lara A."/>
            <person name="Kotroba L."/>
            <person name="Nouioui I."/>
            <person name="Neumann-Schaal M."/>
            <person name="Mast Y."/>
            <person name="Chronakova A."/>
        </authorList>
    </citation>
    <scope>NUCLEOTIDE SEQUENCE [LARGE SCALE GENOMIC DNA]</scope>
    <source>
        <strain evidence="2 3">BCCO 10_0798</strain>
    </source>
</reference>
<keyword evidence="1" id="KW-1133">Transmembrane helix</keyword>
<keyword evidence="3" id="KW-1185">Reference proteome</keyword>
<reference evidence="2 3" key="2">
    <citation type="submission" date="2023-11" db="EMBL/GenBank/DDBJ databases">
        <authorList>
            <person name="Lara A.C."/>
            <person name="Chronakova A."/>
        </authorList>
    </citation>
    <scope>NUCLEOTIDE SEQUENCE [LARGE SCALE GENOMIC DNA]</scope>
    <source>
        <strain evidence="2 3">BCCO 10_0798</strain>
    </source>
</reference>
<protein>
    <submittedName>
        <fullName evidence="2">Uncharacterized protein</fullName>
    </submittedName>
</protein>
<evidence type="ECO:0000313" key="3">
    <source>
        <dbReference type="Proteomes" id="UP001271792"/>
    </source>
</evidence>
<proteinExistence type="predicted"/>
<feature type="transmembrane region" description="Helical" evidence="1">
    <location>
        <begin position="75"/>
        <end position="95"/>
    </location>
</feature>
<evidence type="ECO:0000256" key="1">
    <source>
        <dbReference type="SAM" id="Phobius"/>
    </source>
</evidence>
<dbReference type="Proteomes" id="UP001271792">
    <property type="component" value="Unassembled WGS sequence"/>
</dbReference>
<name>A0ABU4TS90_9PSEU</name>
<feature type="transmembrane region" description="Helical" evidence="1">
    <location>
        <begin position="107"/>
        <end position="129"/>
    </location>
</feature>
<dbReference type="EMBL" id="JAXAVV010000008">
    <property type="protein sequence ID" value="MDX8051156.1"/>
    <property type="molecule type" value="Genomic_DNA"/>
</dbReference>
<sequence>MLLRAVLGAVTGAVAGFGFLSTMTLMIRYCDGGPSRTGCGEVLLLIPLQFLLWVAVAGMLVVAGFRFLRQRHGGWVVGIAPVLWVVLVYAASYAIHEYLDLYQAERGPALMVAVVITACVAYAIAALGAGRAPRC</sequence>